<reference evidence="2" key="1">
    <citation type="submission" date="2021-06" db="EMBL/GenBank/DDBJ databases">
        <authorList>
            <person name="Kallberg Y."/>
            <person name="Tangrot J."/>
            <person name="Rosling A."/>
        </authorList>
    </citation>
    <scope>NUCLEOTIDE SEQUENCE</scope>
    <source>
        <strain evidence="2">AZ414A</strain>
    </source>
</reference>
<feature type="transmembrane region" description="Helical" evidence="1">
    <location>
        <begin position="1003"/>
        <end position="1020"/>
    </location>
</feature>
<sequence>MSEKDHSSSLNENDAISSGKSITRSIEKDFSFSGNYTAISPDSQQIVTFNPEKRELKLYDTDDLSSVKSTFTLKHVVDDNPLRWSIALSNFVCVDNENERLIALSCFGEKEFEIYDDEENDSKYSDDEEDLESGNKYHLSQTRVISATDGNEIYTSKEQIGGVVRFLDSDSDDSDQPLKNKAVIIIVNASGIYKETIYNIERKGFFSSKIDEFELPKQLSSHLRLSNDHWHNILELLHTSIIKNHFIVHSFENRQQFIEMYSLITGDLEILFKCHGSSVAPNIIYGSSIFATSQNEKILAFCRATSITLYSMENGLEITTKGLEGQGEIYKIIAINFIDNDSKLLIVLEEKKDQLDEILKRQIFVVWDLFSTFENSIRQIDYSEIINPLKMDLTYRLMNSHGKMFAVRDSGSIISVLDHKDVASIRNPPANVITKINLEKNTFDDQISIDNVSNMKFYLDSTKSTQLIISPNTIQVWKYRSKNIEKRDKRDRVLEYIWAQKNMINVQELRVGEREFVLKILVPPTKIITIHWPNNANVLEGACRSLYVLGALRAKKRSINSFGILNQIDYLIERTQRLVRKYITEYGIFRLTSIRYPIMKYLIKGHQDGLIKHILNVKINDKNCNIYIPRLYEWEDNNRTKILKSDLRHAISCVQKRKDSTVILKYLIDYYSDNAKEYNNYGWMFTVSEAIPSLYDNDLSEFVRYLFKKPCFGTTEAYTSPLHITSYDKKRGYNSEMMHSLVVKPCLASGFFYWFQTSDYDPKVYIVPLPDFTVYPRGPHPKCENYFWMLVSYFRILLWPRKKIINNTEEMSPFLRVIYEEKGDEIYRTPAIMAVLDFKWAAAPSKIVYLLEIESNIILKFVPIVYAYSGLYLITMEIMELKREGPGILYEREIVLQKSVYNSVLALTVLVLWLELILLMRYFVYPGRFIYIIKSILRHIWPFFAFMFIAIIAFGHAMFILINKDDSSLQIPTYRINDTSNSGLYSNITIYQDIDKSSRVDNYYSNLISSIEAVFFWINGRWDQLNQWDYPSVDLISILGSIILVLIFQNILIAFMNGGFEKANEESLTATFKFRAEFVAKYEALVKPSDNIPNQGFSSDLDIGKISFFDDEIFLSKVVTSKSNKKSHTNLNLKSSNESLFKDIGPTADIDERFNNLKNEFNTRFDELEQNLKTILKTLNNLNNPK</sequence>
<evidence type="ECO:0000313" key="3">
    <source>
        <dbReference type="Proteomes" id="UP000789706"/>
    </source>
</evidence>
<proteinExistence type="predicted"/>
<dbReference type="SUPFAM" id="SSF82171">
    <property type="entry name" value="DPP6 N-terminal domain-like"/>
    <property type="match status" value="1"/>
</dbReference>
<accession>A0A9N9FJE2</accession>
<protein>
    <submittedName>
        <fullName evidence="2">7194_t:CDS:1</fullName>
    </submittedName>
</protein>
<keyword evidence="3" id="KW-1185">Reference proteome</keyword>
<name>A0A9N9FJE2_9GLOM</name>
<evidence type="ECO:0000313" key="2">
    <source>
        <dbReference type="EMBL" id="CAG8540462.1"/>
    </source>
</evidence>
<keyword evidence="1" id="KW-1133">Transmembrane helix</keyword>
<feature type="transmembrane region" description="Helical" evidence="1">
    <location>
        <begin position="857"/>
        <end position="879"/>
    </location>
</feature>
<gene>
    <name evidence="2" type="ORF">DEBURN_LOCUS6584</name>
</gene>
<keyword evidence="1" id="KW-0812">Transmembrane</keyword>
<organism evidence="2 3">
    <name type="scientific">Diversispora eburnea</name>
    <dbReference type="NCBI Taxonomy" id="1213867"/>
    <lineage>
        <taxon>Eukaryota</taxon>
        <taxon>Fungi</taxon>
        <taxon>Fungi incertae sedis</taxon>
        <taxon>Mucoromycota</taxon>
        <taxon>Glomeromycotina</taxon>
        <taxon>Glomeromycetes</taxon>
        <taxon>Diversisporales</taxon>
        <taxon>Diversisporaceae</taxon>
        <taxon>Diversispora</taxon>
    </lineage>
</organism>
<evidence type="ECO:0000256" key="1">
    <source>
        <dbReference type="SAM" id="Phobius"/>
    </source>
</evidence>
<comment type="caution">
    <text evidence="2">The sequence shown here is derived from an EMBL/GenBank/DDBJ whole genome shotgun (WGS) entry which is preliminary data.</text>
</comment>
<feature type="transmembrane region" description="Helical" evidence="1">
    <location>
        <begin position="1035"/>
        <end position="1055"/>
    </location>
</feature>
<feature type="transmembrane region" description="Helical" evidence="1">
    <location>
        <begin position="940"/>
        <end position="962"/>
    </location>
</feature>
<keyword evidence="1" id="KW-0472">Membrane</keyword>
<dbReference type="OrthoDB" id="2439775at2759"/>
<feature type="transmembrane region" description="Helical" evidence="1">
    <location>
        <begin position="900"/>
        <end position="920"/>
    </location>
</feature>
<dbReference type="Proteomes" id="UP000789706">
    <property type="component" value="Unassembled WGS sequence"/>
</dbReference>
<dbReference type="EMBL" id="CAJVPK010000692">
    <property type="protein sequence ID" value="CAG8540462.1"/>
    <property type="molecule type" value="Genomic_DNA"/>
</dbReference>
<dbReference type="AlphaFoldDB" id="A0A9N9FJE2"/>